<evidence type="ECO:0000256" key="10">
    <source>
        <dbReference type="RuleBase" id="RU364125"/>
    </source>
</evidence>
<evidence type="ECO:0000256" key="1">
    <source>
        <dbReference type="ARBA" id="ARBA00002254"/>
    </source>
</evidence>
<dbReference type="PANTHER" id="PTHR35091:SF2">
    <property type="entry name" value="FLAGELLAR PROTEIN FLIL"/>
    <property type="match status" value="1"/>
</dbReference>
<dbReference type="GO" id="GO:0006935">
    <property type="term" value="P:chemotaxis"/>
    <property type="evidence" value="ECO:0007669"/>
    <property type="project" value="UniProtKB-KW"/>
</dbReference>
<protein>
    <recommendedName>
        <fullName evidence="10">Flagellar protein FliL</fullName>
    </recommendedName>
</protein>
<accession>A0A1X0YEV3</accession>
<name>A0A1X0YEV3_9BACT</name>
<comment type="caution">
    <text evidence="11">The sequence shown here is derived from an EMBL/GenBank/DDBJ whole genome shotgun (WGS) entry which is preliminary data.</text>
</comment>
<feature type="transmembrane region" description="Helical" evidence="10">
    <location>
        <begin position="20"/>
        <end position="40"/>
    </location>
</feature>
<evidence type="ECO:0000313" key="12">
    <source>
        <dbReference type="Proteomes" id="UP000193136"/>
    </source>
</evidence>
<organism evidence="11 12">
    <name type="scientific">Geothermobacter hydrogeniphilus</name>
    <dbReference type="NCBI Taxonomy" id="1969733"/>
    <lineage>
        <taxon>Bacteria</taxon>
        <taxon>Pseudomonadati</taxon>
        <taxon>Thermodesulfobacteriota</taxon>
        <taxon>Desulfuromonadia</taxon>
        <taxon>Desulfuromonadales</taxon>
        <taxon>Geothermobacteraceae</taxon>
        <taxon>Geothermobacter</taxon>
    </lineage>
</organism>
<gene>
    <name evidence="11" type="ORF">B5V00_01215</name>
</gene>
<dbReference type="STRING" id="1969733.B5V00_01215"/>
<sequence>MADKPENAPEGGGKSKKMLLIIIIAAVVLIGGGVAAFLLLSGNSDADAKAEQAKKDAEAIASTNIGPMVNIESFIVNILDDSGTRYLKAAMTLEVTSDKTVEEINQRMPQIKDAILLLIGNKSFSELQDLQGKMQLRAELSAKLNDLLKSGQIKRIYFTDFVVQ</sequence>
<evidence type="ECO:0000256" key="7">
    <source>
        <dbReference type="ARBA" id="ARBA00022779"/>
    </source>
</evidence>
<reference evidence="11 12" key="1">
    <citation type="submission" date="2017-03" db="EMBL/GenBank/DDBJ databases">
        <title>Genome sequence of Geothermobacter sp. EPR-M, Deep-Sea Iron Reducer.</title>
        <authorList>
            <person name="Tully B."/>
            <person name="Savalia P."/>
            <person name="Abuyen K."/>
            <person name="Baughan C."/>
            <person name="Romero E."/>
            <person name="Ronkowski C."/>
            <person name="Torres B."/>
            <person name="Tremblay J."/>
            <person name="Trujillo A."/>
            <person name="Tyler M."/>
            <person name="Perez-Rodriguez I."/>
            <person name="Amend J."/>
        </authorList>
    </citation>
    <scope>NUCLEOTIDE SEQUENCE [LARGE SCALE GENOMIC DNA]</scope>
    <source>
        <strain evidence="11 12">EPR-M</strain>
    </source>
</reference>
<dbReference type="EMBL" id="NAAD01000001">
    <property type="protein sequence ID" value="ORJ63514.1"/>
    <property type="molecule type" value="Genomic_DNA"/>
</dbReference>
<keyword evidence="9 10" id="KW-0472">Membrane</keyword>
<keyword evidence="6 10" id="KW-0812">Transmembrane</keyword>
<evidence type="ECO:0000256" key="9">
    <source>
        <dbReference type="ARBA" id="ARBA00023136"/>
    </source>
</evidence>
<comment type="subcellular location">
    <subcellularLocation>
        <location evidence="2">Cell membrane</location>
        <topology evidence="2">Single-pass membrane protein</topology>
    </subcellularLocation>
</comment>
<evidence type="ECO:0000256" key="2">
    <source>
        <dbReference type="ARBA" id="ARBA00004162"/>
    </source>
</evidence>
<dbReference type="Proteomes" id="UP000193136">
    <property type="component" value="Unassembled WGS sequence"/>
</dbReference>
<evidence type="ECO:0000256" key="6">
    <source>
        <dbReference type="ARBA" id="ARBA00022692"/>
    </source>
</evidence>
<comment type="similarity">
    <text evidence="3 10">Belongs to the FliL family.</text>
</comment>
<dbReference type="PANTHER" id="PTHR35091">
    <property type="entry name" value="FLAGELLAR PROTEIN FLIL"/>
    <property type="match status" value="1"/>
</dbReference>
<proteinExistence type="inferred from homology"/>
<evidence type="ECO:0000313" key="11">
    <source>
        <dbReference type="EMBL" id="ORJ63514.1"/>
    </source>
</evidence>
<dbReference type="Pfam" id="PF03748">
    <property type="entry name" value="FliL"/>
    <property type="match status" value="1"/>
</dbReference>
<keyword evidence="8 10" id="KW-1133">Transmembrane helix</keyword>
<keyword evidence="5 10" id="KW-0145">Chemotaxis</keyword>
<dbReference type="GO" id="GO:0009425">
    <property type="term" value="C:bacterial-type flagellum basal body"/>
    <property type="evidence" value="ECO:0007669"/>
    <property type="project" value="InterPro"/>
</dbReference>
<dbReference type="RefSeq" id="WP_085008687.1">
    <property type="nucleotide sequence ID" value="NZ_NAAD01000001.1"/>
</dbReference>
<evidence type="ECO:0000256" key="3">
    <source>
        <dbReference type="ARBA" id="ARBA00008281"/>
    </source>
</evidence>
<dbReference type="AlphaFoldDB" id="A0A1X0YEV3"/>
<evidence type="ECO:0000256" key="4">
    <source>
        <dbReference type="ARBA" id="ARBA00022475"/>
    </source>
</evidence>
<keyword evidence="7 10" id="KW-0283">Flagellar rotation</keyword>
<evidence type="ECO:0000256" key="8">
    <source>
        <dbReference type="ARBA" id="ARBA00022989"/>
    </source>
</evidence>
<comment type="function">
    <text evidence="1 10">Controls the rotational direction of flagella during chemotaxis.</text>
</comment>
<evidence type="ECO:0000256" key="5">
    <source>
        <dbReference type="ARBA" id="ARBA00022500"/>
    </source>
</evidence>
<dbReference type="GO" id="GO:0005886">
    <property type="term" value="C:plasma membrane"/>
    <property type="evidence" value="ECO:0007669"/>
    <property type="project" value="UniProtKB-SubCell"/>
</dbReference>
<dbReference type="InterPro" id="IPR005503">
    <property type="entry name" value="FliL"/>
</dbReference>
<keyword evidence="12" id="KW-1185">Reference proteome</keyword>
<keyword evidence="4 10" id="KW-1003">Cell membrane</keyword>
<dbReference type="OrthoDB" id="9799777at2"/>
<dbReference type="GO" id="GO:0071978">
    <property type="term" value="P:bacterial-type flagellum-dependent swarming motility"/>
    <property type="evidence" value="ECO:0007669"/>
    <property type="project" value="TreeGrafter"/>
</dbReference>